<evidence type="ECO:0000313" key="1">
    <source>
        <dbReference type="EMBL" id="SFI63698.1"/>
    </source>
</evidence>
<sequence length="108" mass="12071">MEPRLASGFWVQAYRRRLEMAMIPCYITARGDETAGAVLVKVATLDGNATAYERRATMEGRSWMVLAQGPEREVDAAIARQRSFDPDLWVIELEDAQGRTLLDEPGLA</sequence>
<reference evidence="1 2" key="1">
    <citation type="submission" date="2016-10" db="EMBL/GenBank/DDBJ databases">
        <authorList>
            <person name="de Groot N.N."/>
        </authorList>
    </citation>
    <scope>NUCLEOTIDE SEQUENCE [LARGE SCALE GENOMIC DNA]</scope>
    <source>
        <strain evidence="1 2">CGMCC 1.11030</strain>
    </source>
</reference>
<dbReference type="InterPro" id="IPR009964">
    <property type="entry name" value="DUF1491"/>
</dbReference>
<evidence type="ECO:0008006" key="3">
    <source>
        <dbReference type="Google" id="ProtNLM"/>
    </source>
</evidence>
<proteinExistence type="predicted"/>
<gene>
    <name evidence="1" type="ORF">SAMN05216258_108155</name>
</gene>
<accession>A0A1I3JUK9</accession>
<organism evidence="1 2">
    <name type="scientific">Albimonas pacifica</name>
    <dbReference type="NCBI Taxonomy" id="1114924"/>
    <lineage>
        <taxon>Bacteria</taxon>
        <taxon>Pseudomonadati</taxon>
        <taxon>Pseudomonadota</taxon>
        <taxon>Alphaproteobacteria</taxon>
        <taxon>Rhodobacterales</taxon>
        <taxon>Paracoccaceae</taxon>
        <taxon>Albimonas</taxon>
    </lineage>
</organism>
<dbReference type="Pfam" id="PF07372">
    <property type="entry name" value="DUF1491"/>
    <property type="match status" value="1"/>
</dbReference>
<dbReference type="RefSeq" id="WP_092861839.1">
    <property type="nucleotide sequence ID" value="NZ_FOQH01000008.1"/>
</dbReference>
<keyword evidence="2" id="KW-1185">Reference proteome</keyword>
<evidence type="ECO:0000313" key="2">
    <source>
        <dbReference type="Proteomes" id="UP000199377"/>
    </source>
</evidence>
<dbReference type="Proteomes" id="UP000199377">
    <property type="component" value="Unassembled WGS sequence"/>
</dbReference>
<dbReference type="OrthoDB" id="9809136at2"/>
<name>A0A1I3JUK9_9RHOB</name>
<dbReference type="AlphaFoldDB" id="A0A1I3JUK9"/>
<dbReference type="EMBL" id="FOQH01000008">
    <property type="protein sequence ID" value="SFI63698.1"/>
    <property type="molecule type" value="Genomic_DNA"/>
</dbReference>
<dbReference type="Gene3D" id="3.40.1530.20">
    <property type="entry name" value="Protein of unknown function (DUF1491)"/>
    <property type="match status" value="1"/>
</dbReference>
<dbReference type="STRING" id="1114924.SAMN05216258_108155"/>
<protein>
    <recommendedName>
        <fullName evidence="3">GTP-binding protein Era</fullName>
    </recommendedName>
</protein>